<dbReference type="SMART" id="SM00184">
    <property type="entry name" value="RING"/>
    <property type="match status" value="1"/>
</dbReference>
<keyword evidence="5" id="KW-0547">Nucleotide-binding</keyword>
<dbReference type="InterPro" id="IPR011009">
    <property type="entry name" value="Kinase-like_dom_sf"/>
</dbReference>
<dbReference type="PROSITE" id="PS50089">
    <property type="entry name" value="ZF_RING_2"/>
    <property type="match status" value="1"/>
</dbReference>
<dbReference type="Pfam" id="PF13639">
    <property type="entry name" value="zf-RING_2"/>
    <property type="match status" value="1"/>
</dbReference>
<keyword evidence="15" id="KW-1185">Reference proteome</keyword>
<dbReference type="Pfam" id="PF00560">
    <property type="entry name" value="LRR_1"/>
    <property type="match status" value="2"/>
</dbReference>
<keyword evidence="8 11" id="KW-0472">Membrane</keyword>
<protein>
    <submittedName>
        <fullName evidence="14">Protein kinase domain-containing protein</fullName>
    </submittedName>
</protein>
<proteinExistence type="predicted"/>
<feature type="transmembrane region" description="Helical" evidence="11">
    <location>
        <begin position="240"/>
        <end position="259"/>
    </location>
</feature>
<name>A0AAD8IVH7_9APIA</name>
<feature type="region of interest" description="Disordered" evidence="10">
    <location>
        <begin position="567"/>
        <end position="591"/>
    </location>
</feature>
<dbReference type="Gene3D" id="3.80.10.10">
    <property type="entry name" value="Ribonuclease Inhibitor"/>
    <property type="match status" value="2"/>
</dbReference>
<gene>
    <name evidence="14" type="ORF">POM88_019043</name>
</gene>
<feature type="domain" description="Protein kinase" evidence="12">
    <location>
        <begin position="685"/>
        <end position="965"/>
    </location>
</feature>
<evidence type="ECO:0000256" key="7">
    <source>
        <dbReference type="ARBA" id="ARBA00022989"/>
    </source>
</evidence>
<evidence type="ECO:0000256" key="8">
    <source>
        <dbReference type="ARBA" id="ARBA00023136"/>
    </source>
</evidence>
<dbReference type="SUPFAM" id="SSF57850">
    <property type="entry name" value="RING/U-box"/>
    <property type="match status" value="1"/>
</dbReference>
<evidence type="ECO:0000259" key="13">
    <source>
        <dbReference type="PROSITE" id="PS50089"/>
    </source>
</evidence>
<dbReference type="InterPro" id="IPR000719">
    <property type="entry name" value="Prot_kinase_dom"/>
</dbReference>
<dbReference type="InterPro" id="IPR001245">
    <property type="entry name" value="Ser-Thr/Tyr_kinase_cat_dom"/>
</dbReference>
<dbReference type="AlphaFoldDB" id="A0AAD8IVH7"/>
<evidence type="ECO:0000256" key="5">
    <source>
        <dbReference type="ARBA" id="ARBA00022741"/>
    </source>
</evidence>
<dbReference type="FunFam" id="3.30.200.20:FF:000307">
    <property type="entry name" value="pollen receptor-like kinase 1"/>
    <property type="match status" value="1"/>
</dbReference>
<evidence type="ECO:0000256" key="11">
    <source>
        <dbReference type="SAM" id="Phobius"/>
    </source>
</evidence>
<sequence length="971" mass="109027">MNTSLCNIFTHKFYSNSRINALASAASASGENRDNPPRVAQQSSNASSFLVRMAIRISRARWYSFLRRVFYYQNNMNGSVSLPPSENVHVGSNPYNTSTCMILESIALSIQIAIITYTLCVSKEEKPVWPMRLWISGYDLASLLNLVLLVFRYRLLYSTVLQRDPDDDHHRSPNDEYYSRRLNMIYRFRTCIELFLAIWFVMGNIWLFDYRFGSTHRAAKLHLLCIFLLVWNAIAYSFPFLLFLFLCCFVPLISNLLGYNMNMGSVNRGASDEQLARLSCWKYKEDHVCQTEVGPDLELGNLLLKIKNQECCICLGKYKEKEELRQLPCSHIFHLQCVDQWLRIISCCPLCVIVKAQDANTEALVQFKSSLANADDALSDWQAGSVPCPGNQEPSWFGVICSQEGVVWGIQLENLNLSGEIDVNALAVLPLLRSLSFKNNQFEGPLPEFKKIGPLKTLFLSNNKFSGPIADDAFEGMDSLKKLHLANNKFSGKIPTSISSPRLLEVRFEDNQFEGQIPEFPPGLKVLDLSNNKLSGPVPESIKNMSPETFTGNKNLCGPPLKNVCPTDAPAPAPAKDKPVPTDGNSGKSSSSAGRIIVIVLICLLALAAVIVLYIVYHRRNNRQTGRLESLPDSGQSRPAMEMAPPAAAAVAAARVKKSDQQQQHGKLSFIKEDRQRFELQDLLRASAEVLGSGSFGSSYKALLMDGQAVVVKRFKQMSSVGREEFHEHMRRLGRLNHPNLLPLVAYYYRKEEKLLVFDYAYHGSLVGHLHGKHSQENPALNWPMRLKIIKGVANGMSYLYNELPNLVVPHGHLKSSNVLLDRSFQPLLMDYTLLPVVNMSQAHQLLTAYRAPEYAQNGRNSRKSDVWCLGVLILEVLTGQYPANLLLNTKGDFANWINNITSALPVLEVRSVLNSGVQVFDEDMGSTDNARGEMVKLLKIGLTCCEAELEKRLDIKEAVEQIMSVRERDI</sequence>
<evidence type="ECO:0000256" key="9">
    <source>
        <dbReference type="PROSITE-ProRule" id="PRU00175"/>
    </source>
</evidence>
<dbReference type="InterPro" id="IPR032675">
    <property type="entry name" value="LRR_dom_sf"/>
</dbReference>
<feature type="transmembrane region" description="Helical" evidence="11">
    <location>
        <begin position="133"/>
        <end position="153"/>
    </location>
</feature>
<dbReference type="GO" id="GO:0005524">
    <property type="term" value="F:ATP binding"/>
    <property type="evidence" value="ECO:0007669"/>
    <property type="project" value="UniProtKB-KW"/>
</dbReference>
<evidence type="ECO:0000256" key="3">
    <source>
        <dbReference type="ARBA" id="ARBA00022692"/>
    </source>
</evidence>
<dbReference type="PANTHER" id="PTHR48007:SF64">
    <property type="entry name" value="POLLEN RECEPTOR-LIKE KINASE 1"/>
    <property type="match status" value="1"/>
</dbReference>
<dbReference type="InterPro" id="IPR046959">
    <property type="entry name" value="PRK1-6/SRF4-like"/>
</dbReference>
<keyword evidence="9" id="KW-0479">Metal-binding</keyword>
<keyword evidence="9" id="KW-0863">Zinc-finger</keyword>
<reference evidence="14" key="2">
    <citation type="submission" date="2023-05" db="EMBL/GenBank/DDBJ databases">
        <authorList>
            <person name="Schelkunov M.I."/>
        </authorList>
    </citation>
    <scope>NUCLEOTIDE SEQUENCE</scope>
    <source>
        <strain evidence="14">Hsosn_3</strain>
        <tissue evidence="14">Leaf</tissue>
    </source>
</reference>
<dbReference type="Gene3D" id="3.30.40.10">
    <property type="entry name" value="Zinc/RING finger domain, C3HC4 (zinc finger)"/>
    <property type="match status" value="1"/>
</dbReference>
<keyword evidence="9" id="KW-0862">Zinc</keyword>
<dbReference type="Gene3D" id="1.10.510.10">
    <property type="entry name" value="Transferase(Phosphotransferase) domain 1"/>
    <property type="match status" value="1"/>
</dbReference>
<dbReference type="Pfam" id="PF07714">
    <property type="entry name" value="PK_Tyr_Ser-Thr"/>
    <property type="match status" value="1"/>
</dbReference>
<dbReference type="PROSITE" id="PS50011">
    <property type="entry name" value="PROTEIN_KINASE_DOM"/>
    <property type="match status" value="1"/>
</dbReference>
<feature type="domain" description="RING-type" evidence="13">
    <location>
        <begin position="311"/>
        <end position="351"/>
    </location>
</feature>
<keyword evidence="14" id="KW-0808">Transferase</keyword>
<evidence type="ECO:0000256" key="1">
    <source>
        <dbReference type="ARBA" id="ARBA00004370"/>
    </source>
</evidence>
<dbReference type="CDD" id="cd16461">
    <property type="entry name" value="RING-H2_EL5-like"/>
    <property type="match status" value="1"/>
</dbReference>
<reference evidence="14" key="1">
    <citation type="submission" date="2023-02" db="EMBL/GenBank/DDBJ databases">
        <title>Genome of toxic invasive species Heracleum sosnowskyi carries increased number of genes despite the absence of recent whole-genome duplications.</title>
        <authorList>
            <person name="Schelkunov M."/>
            <person name="Shtratnikova V."/>
            <person name="Makarenko M."/>
            <person name="Klepikova A."/>
            <person name="Omelchenko D."/>
            <person name="Novikova G."/>
            <person name="Obukhova E."/>
            <person name="Bogdanov V."/>
            <person name="Penin A."/>
            <person name="Logacheva M."/>
        </authorList>
    </citation>
    <scope>NUCLEOTIDE SEQUENCE</scope>
    <source>
        <strain evidence="14">Hsosn_3</strain>
        <tissue evidence="14">Leaf</tissue>
    </source>
</reference>
<evidence type="ECO:0000313" key="15">
    <source>
        <dbReference type="Proteomes" id="UP001237642"/>
    </source>
</evidence>
<organism evidence="14 15">
    <name type="scientific">Heracleum sosnowskyi</name>
    <dbReference type="NCBI Taxonomy" id="360622"/>
    <lineage>
        <taxon>Eukaryota</taxon>
        <taxon>Viridiplantae</taxon>
        <taxon>Streptophyta</taxon>
        <taxon>Embryophyta</taxon>
        <taxon>Tracheophyta</taxon>
        <taxon>Spermatophyta</taxon>
        <taxon>Magnoliopsida</taxon>
        <taxon>eudicotyledons</taxon>
        <taxon>Gunneridae</taxon>
        <taxon>Pentapetalae</taxon>
        <taxon>asterids</taxon>
        <taxon>campanulids</taxon>
        <taxon>Apiales</taxon>
        <taxon>Apiaceae</taxon>
        <taxon>Apioideae</taxon>
        <taxon>apioid superclade</taxon>
        <taxon>Tordylieae</taxon>
        <taxon>Tordyliinae</taxon>
        <taxon>Heracleum</taxon>
    </lineage>
</organism>
<dbReference type="GO" id="GO:0008270">
    <property type="term" value="F:zinc ion binding"/>
    <property type="evidence" value="ECO:0007669"/>
    <property type="project" value="UniProtKB-KW"/>
</dbReference>
<dbReference type="InterPro" id="IPR013210">
    <property type="entry name" value="LRR_N_plant-typ"/>
</dbReference>
<dbReference type="InterPro" id="IPR001841">
    <property type="entry name" value="Znf_RING"/>
</dbReference>
<feature type="transmembrane region" description="Helical" evidence="11">
    <location>
        <begin position="101"/>
        <end position="121"/>
    </location>
</feature>
<dbReference type="SUPFAM" id="SSF56112">
    <property type="entry name" value="Protein kinase-like (PK-like)"/>
    <property type="match status" value="1"/>
</dbReference>
<dbReference type="PANTHER" id="PTHR48007">
    <property type="entry name" value="LEUCINE-RICH REPEAT RECEPTOR-LIKE PROTEIN KINASE PXC1"/>
    <property type="match status" value="1"/>
</dbReference>
<dbReference type="EMBL" id="JAUIZM010000004">
    <property type="protein sequence ID" value="KAK1390865.1"/>
    <property type="molecule type" value="Genomic_DNA"/>
</dbReference>
<evidence type="ECO:0000313" key="14">
    <source>
        <dbReference type="EMBL" id="KAK1390865.1"/>
    </source>
</evidence>
<keyword evidence="14" id="KW-0418">Kinase</keyword>
<dbReference type="GO" id="GO:0004672">
    <property type="term" value="F:protein kinase activity"/>
    <property type="evidence" value="ECO:0007669"/>
    <property type="project" value="InterPro"/>
</dbReference>
<dbReference type="Pfam" id="PF08263">
    <property type="entry name" value="LRRNT_2"/>
    <property type="match status" value="1"/>
</dbReference>
<feature type="transmembrane region" description="Helical" evidence="11">
    <location>
        <begin position="596"/>
        <end position="617"/>
    </location>
</feature>
<dbReference type="GO" id="GO:0016020">
    <property type="term" value="C:membrane"/>
    <property type="evidence" value="ECO:0007669"/>
    <property type="project" value="UniProtKB-SubCell"/>
</dbReference>
<keyword evidence="3 11" id="KW-0812">Transmembrane</keyword>
<dbReference type="InterPro" id="IPR001611">
    <property type="entry name" value="Leu-rich_rpt"/>
</dbReference>
<comment type="caution">
    <text evidence="14">The sequence shown here is derived from an EMBL/GenBank/DDBJ whole genome shotgun (WGS) entry which is preliminary data.</text>
</comment>
<dbReference type="Gene3D" id="3.30.200.20">
    <property type="entry name" value="Phosphorylase Kinase, domain 1"/>
    <property type="match status" value="1"/>
</dbReference>
<dbReference type="InterPro" id="IPR013083">
    <property type="entry name" value="Znf_RING/FYVE/PHD"/>
</dbReference>
<comment type="subcellular location">
    <subcellularLocation>
        <location evidence="1">Membrane</location>
    </subcellularLocation>
</comment>
<keyword evidence="6" id="KW-0067">ATP-binding</keyword>
<keyword evidence="2" id="KW-0433">Leucine-rich repeat</keyword>
<evidence type="ECO:0000259" key="12">
    <source>
        <dbReference type="PROSITE" id="PS50011"/>
    </source>
</evidence>
<accession>A0AAD8IVH7</accession>
<evidence type="ECO:0000256" key="2">
    <source>
        <dbReference type="ARBA" id="ARBA00022614"/>
    </source>
</evidence>
<keyword evidence="7 11" id="KW-1133">Transmembrane helix</keyword>
<feature type="transmembrane region" description="Helical" evidence="11">
    <location>
        <begin position="184"/>
        <end position="206"/>
    </location>
</feature>
<dbReference type="Proteomes" id="UP001237642">
    <property type="component" value="Unassembled WGS sequence"/>
</dbReference>
<keyword evidence="4" id="KW-0677">Repeat</keyword>
<dbReference type="SUPFAM" id="SSF52058">
    <property type="entry name" value="L domain-like"/>
    <property type="match status" value="1"/>
</dbReference>
<evidence type="ECO:0000256" key="4">
    <source>
        <dbReference type="ARBA" id="ARBA00022737"/>
    </source>
</evidence>
<evidence type="ECO:0000256" key="10">
    <source>
        <dbReference type="SAM" id="MobiDB-lite"/>
    </source>
</evidence>
<evidence type="ECO:0000256" key="6">
    <source>
        <dbReference type="ARBA" id="ARBA00022840"/>
    </source>
</evidence>